<accession>A0AAW8TEC2</accession>
<name>A0AAW8TEC2_9ENTE</name>
<dbReference type="Proteomes" id="UP001254770">
    <property type="component" value="Unassembled WGS sequence"/>
</dbReference>
<comment type="caution">
    <text evidence="1">The sequence shown here is derived from an EMBL/GenBank/DDBJ whole genome shotgun (WGS) entry which is preliminary data.</text>
</comment>
<dbReference type="Gene3D" id="3.90.1720.60">
    <property type="match status" value="1"/>
</dbReference>
<evidence type="ECO:0000313" key="1">
    <source>
        <dbReference type="EMBL" id="MDT2546627.1"/>
    </source>
</evidence>
<sequence>MVEEKGLNHLKRLMNQPIGNHQCYALSAEYSGVMIGPDMGAGTRYEVKVREGNIFSAAEIGRAYRWPMYLWTVINHPEYDQLEVGAIINWERNAQVSETFTAHDYFGHTGVIRGLESGRIQTYEQNAESGGIVAEYDRKFFGAGQIASICIPPDFEKGVMLDG</sequence>
<dbReference type="RefSeq" id="WP_311820805.1">
    <property type="nucleotide sequence ID" value="NZ_JARPXI010000092.1"/>
</dbReference>
<dbReference type="EMBL" id="JARPXL010000037">
    <property type="protein sequence ID" value="MDT2546627.1"/>
    <property type="molecule type" value="Genomic_DNA"/>
</dbReference>
<organism evidence="1 2">
    <name type="scientific">Enterococcus raffinosus</name>
    <dbReference type="NCBI Taxonomy" id="71452"/>
    <lineage>
        <taxon>Bacteria</taxon>
        <taxon>Bacillati</taxon>
        <taxon>Bacillota</taxon>
        <taxon>Bacilli</taxon>
        <taxon>Lactobacillales</taxon>
        <taxon>Enterococcaceae</taxon>
        <taxon>Enterococcus</taxon>
    </lineage>
</organism>
<evidence type="ECO:0000313" key="2">
    <source>
        <dbReference type="Proteomes" id="UP001254770"/>
    </source>
</evidence>
<reference evidence="1" key="1">
    <citation type="submission" date="2023-03" db="EMBL/GenBank/DDBJ databases">
        <authorList>
            <person name="Shen W."/>
            <person name="Cai J."/>
        </authorList>
    </citation>
    <scope>NUCLEOTIDE SEQUENCE</scope>
    <source>
        <strain evidence="1">Y15</strain>
    </source>
</reference>
<protein>
    <submittedName>
        <fullName evidence="1">CHAP domain-containing protein</fullName>
    </submittedName>
</protein>
<dbReference type="AlphaFoldDB" id="A0AAW8TEC2"/>
<gene>
    <name evidence="1" type="ORF">P7D69_20055</name>
</gene>
<proteinExistence type="predicted"/>